<dbReference type="EMBL" id="BPQB01000024">
    <property type="protein sequence ID" value="GJE92099.1"/>
    <property type="molecule type" value="Genomic_DNA"/>
</dbReference>
<organism evidence="1 2">
    <name type="scientific">Phanerochaete sordida</name>
    <dbReference type="NCBI Taxonomy" id="48140"/>
    <lineage>
        <taxon>Eukaryota</taxon>
        <taxon>Fungi</taxon>
        <taxon>Dikarya</taxon>
        <taxon>Basidiomycota</taxon>
        <taxon>Agaricomycotina</taxon>
        <taxon>Agaricomycetes</taxon>
        <taxon>Polyporales</taxon>
        <taxon>Phanerochaetaceae</taxon>
        <taxon>Phanerochaete</taxon>
    </lineage>
</organism>
<sequence>MASGMSAQRRSVGRVSILVYGWITYNPNDALNHVFFCGQPGSGTVVMGAQNARTVPGTDSNAIGIVANQWSSTMGSGNANSAVFAPTYASPAGMAPNPTSVGSFDGSFTVQSGSDSAGQAHQYLIPTWVNPDGSTAQLDIAVLPSQGAIEATGDFATFYSENNYLGNWVQVKFAAGSAV</sequence>
<protein>
    <submittedName>
        <fullName evidence="1">Uncharacterized protein</fullName>
    </submittedName>
</protein>
<gene>
    <name evidence="1" type="ORF">PsYK624_082520</name>
</gene>
<proteinExistence type="predicted"/>
<accession>A0A9P3GD15</accession>
<reference evidence="1 2" key="1">
    <citation type="submission" date="2021-08" db="EMBL/GenBank/DDBJ databases">
        <title>Draft Genome Sequence of Phanerochaete sordida strain YK-624.</title>
        <authorList>
            <person name="Mori T."/>
            <person name="Dohra H."/>
            <person name="Suzuki T."/>
            <person name="Kawagishi H."/>
            <person name="Hirai H."/>
        </authorList>
    </citation>
    <scope>NUCLEOTIDE SEQUENCE [LARGE SCALE GENOMIC DNA]</scope>
    <source>
        <strain evidence="1 2">YK-624</strain>
    </source>
</reference>
<comment type="caution">
    <text evidence="1">The sequence shown here is derived from an EMBL/GenBank/DDBJ whole genome shotgun (WGS) entry which is preliminary data.</text>
</comment>
<keyword evidence="2" id="KW-1185">Reference proteome</keyword>
<dbReference type="AlphaFoldDB" id="A0A9P3GD15"/>
<evidence type="ECO:0000313" key="1">
    <source>
        <dbReference type="EMBL" id="GJE92099.1"/>
    </source>
</evidence>
<name>A0A9P3GD15_9APHY</name>
<evidence type="ECO:0000313" key="2">
    <source>
        <dbReference type="Proteomes" id="UP000703269"/>
    </source>
</evidence>
<dbReference type="Proteomes" id="UP000703269">
    <property type="component" value="Unassembled WGS sequence"/>
</dbReference>